<dbReference type="InterPro" id="IPR050796">
    <property type="entry name" value="SCF_F-box_component"/>
</dbReference>
<accession>A0A7N2LDY0</accession>
<dbReference type="EnsemblPlants" id="QL04p018990:mrna">
    <property type="protein sequence ID" value="QL04p018990:mrna"/>
    <property type="gene ID" value="QL04p018990"/>
</dbReference>
<dbReference type="AlphaFoldDB" id="A0A7N2LDY0"/>
<evidence type="ECO:0000313" key="2">
    <source>
        <dbReference type="EnsemblPlants" id="QL04p018990:mrna"/>
    </source>
</evidence>
<dbReference type="SMART" id="SM00256">
    <property type="entry name" value="FBOX"/>
    <property type="match status" value="1"/>
</dbReference>
<evidence type="ECO:0000313" key="3">
    <source>
        <dbReference type="Proteomes" id="UP000594261"/>
    </source>
</evidence>
<reference evidence="2" key="2">
    <citation type="submission" date="2021-01" db="UniProtKB">
        <authorList>
            <consortium name="EnsemblPlants"/>
        </authorList>
    </citation>
    <scope>IDENTIFICATION</scope>
</reference>
<proteinExistence type="predicted"/>
<dbReference type="Gramene" id="QL04p018990:mrna">
    <property type="protein sequence ID" value="QL04p018990:mrna"/>
    <property type="gene ID" value="QL04p018990"/>
</dbReference>
<dbReference type="NCBIfam" id="TIGR01640">
    <property type="entry name" value="F_box_assoc_1"/>
    <property type="match status" value="1"/>
</dbReference>
<evidence type="ECO:0000259" key="1">
    <source>
        <dbReference type="PROSITE" id="PS50181"/>
    </source>
</evidence>
<name>A0A7N2LDY0_QUELO</name>
<reference evidence="2 3" key="1">
    <citation type="journal article" date="2016" name="G3 (Bethesda)">
        <title>First Draft Assembly and Annotation of the Genome of a California Endemic Oak Quercus lobata Nee (Fagaceae).</title>
        <authorList>
            <person name="Sork V.L."/>
            <person name="Fitz-Gibbon S.T."/>
            <person name="Puiu D."/>
            <person name="Crepeau M."/>
            <person name="Gugger P.F."/>
            <person name="Sherman R."/>
            <person name="Stevens K."/>
            <person name="Langley C.H."/>
            <person name="Pellegrini M."/>
            <person name="Salzberg S.L."/>
        </authorList>
    </citation>
    <scope>NUCLEOTIDE SEQUENCE [LARGE SCALE GENOMIC DNA]</scope>
    <source>
        <strain evidence="2 3">cv. SW786</strain>
    </source>
</reference>
<dbReference type="Pfam" id="PF08268">
    <property type="entry name" value="FBA_3"/>
    <property type="match status" value="1"/>
</dbReference>
<protein>
    <recommendedName>
        <fullName evidence="1">F-box domain-containing protein</fullName>
    </recommendedName>
</protein>
<feature type="domain" description="F-box" evidence="1">
    <location>
        <begin position="1"/>
        <end position="49"/>
    </location>
</feature>
<keyword evidence="3" id="KW-1185">Reference proteome</keyword>
<dbReference type="CDD" id="cd22157">
    <property type="entry name" value="F-box_AtFBW1-like"/>
    <property type="match status" value="1"/>
</dbReference>
<dbReference type="Pfam" id="PF00646">
    <property type="entry name" value="F-box"/>
    <property type="match status" value="1"/>
</dbReference>
<dbReference type="InterPro" id="IPR036047">
    <property type="entry name" value="F-box-like_dom_sf"/>
</dbReference>
<dbReference type="EMBL" id="LRBV02000004">
    <property type="status" value="NOT_ANNOTATED_CDS"/>
    <property type="molecule type" value="Genomic_DNA"/>
</dbReference>
<dbReference type="PANTHER" id="PTHR31672:SF10">
    <property type="entry name" value="F-BOX DOMAIN-CONTAINING PROTEIN"/>
    <property type="match status" value="1"/>
</dbReference>
<dbReference type="InterPro" id="IPR017451">
    <property type="entry name" value="F-box-assoc_interact_dom"/>
</dbReference>
<dbReference type="PANTHER" id="PTHR31672">
    <property type="entry name" value="BNACNNG10540D PROTEIN"/>
    <property type="match status" value="1"/>
</dbReference>
<organism evidence="2 3">
    <name type="scientific">Quercus lobata</name>
    <name type="common">Valley oak</name>
    <dbReference type="NCBI Taxonomy" id="97700"/>
    <lineage>
        <taxon>Eukaryota</taxon>
        <taxon>Viridiplantae</taxon>
        <taxon>Streptophyta</taxon>
        <taxon>Embryophyta</taxon>
        <taxon>Tracheophyta</taxon>
        <taxon>Spermatophyta</taxon>
        <taxon>Magnoliopsida</taxon>
        <taxon>eudicotyledons</taxon>
        <taxon>Gunneridae</taxon>
        <taxon>Pentapetalae</taxon>
        <taxon>rosids</taxon>
        <taxon>fabids</taxon>
        <taxon>Fagales</taxon>
        <taxon>Fagaceae</taxon>
        <taxon>Quercus</taxon>
    </lineage>
</organism>
<dbReference type="InParanoid" id="A0A7N2LDY0"/>
<dbReference type="PROSITE" id="PS50181">
    <property type="entry name" value="FBOX"/>
    <property type="match status" value="1"/>
</dbReference>
<dbReference type="SUPFAM" id="SSF81383">
    <property type="entry name" value="F-box domain"/>
    <property type="match status" value="1"/>
</dbReference>
<dbReference type="InterPro" id="IPR013187">
    <property type="entry name" value="F-box-assoc_dom_typ3"/>
</dbReference>
<dbReference type="Gene3D" id="1.20.1280.50">
    <property type="match status" value="1"/>
</dbReference>
<dbReference type="InterPro" id="IPR001810">
    <property type="entry name" value="F-box_dom"/>
</dbReference>
<dbReference type="Proteomes" id="UP000594261">
    <property type="component" value="Chromosome 4"/>
</dbReference>
<sequence length="787" mass="90183">MFEYLPFEVLLEILHRLPLKSLIQFRCVSKSCNSLITSPAFINSSLTRSHSNSNKLIVRYLDVKPHVERYKLIHEDNDNNDSLSEQIQDLEFPLRSRCDCFQLVGSVNGLFCLYEENRFILWNPCIRKFIILPKTSVTGLFPCYLALGFDSRDNDYKVVRIAYQLVKIRSEGAKPPLVEVYSVREGSWRITSGGDSYPPKITISNWPHQAASLNGAVYFPANDWGEAQSSVVLSFDLGDEVFRVISLPNGKFKLTAHIVTSVFKGLLSLICYEHQHMGEYYMGSVKCCSVWVMKEYGVVDSWTKQFTIDLDMQYWKVLGFWKNDHILVQKIQLDGSMLISYDPESQQVNNLGFYRSRWHSYSYVDNYVENLVLLDKPNDAVSKRKVIWPVEASGLGILRIGLFKQVLLGKWLWRFGKEVTHLWLQVIATIYGEGSGEGEGSRIRFWLDPWSGPTSLKELYLELFVCAMAQKALISDLFFYAPDGGEQRCNTTANRRIGHWIEDRSANTTRAPIQSTSHRARGIGDWSNPLVTLTVALPLRPPCSLKRGKTSGGDSYPPRITISNWHPEAAYLNGAVYFVANDWRDASFVGIDWGDASSIVLSFDLGDEVFRLISLPNGKFGLDARILPSEFKGLLSLICYEGRYMGEYNSCSIWVMKEYGIADSWTIQFTIDLNMQYWKVLRFWKNDHVLVQKIQSGGSMLFSYEPESQQVKNLGFCESIFCSYADNYVENLVLLDKPNDVVSKEESEQERRKVSKKRKCSGGLPDLWIKVFYSRNVSWFLFMEKTL</sequence>